<dbReference type="InterPro" id="IPR003280">
    <property type="entry name" value="2pore_dom_K_chnl"/>
</dbReference>
<feature type="domain" description="Potassium channel" evidence="11">
    <location>
        <begin position="80"/>
        <end position="136"/>
    </location>
</feature>
<comment type="similarity">
    <text evidence="8">Belongs to the two pore domain potassium channel (TC 1.A.1.8) family.</text>
</comment>
<keyword evidence="6 10" id="KW-0472">Membrane</keyword>
<feature type="transmembrane region" description="Helical" evidence="10">
    <location>
        <begin position="227"/>
        <end position="254"/>
    </location>
</feature>
<dbReference type="PANTHER" id="PTHR11003:SF345">
    <property type="entry name" value="TWIK FAMILY OF POTASSIUM CHANNELS PROTEIN 18"/>
    <property type="match status" value="1"/>
</dbReference>
<dbReference type="Pfam" id="PF07885">
    <property type="entry name" value="Ion_trans_2"/>
    <property type="match status" value="2"/>
</dbReference>
<gene>
    <name evidence="13" type="primary">LOC116290713</name>
</gene>
<reference evidence="13" key="1">
    <citation type="submission" date="2025-08" db="UniProtKB">
        <authorList>
            <consortium name="RefSeq"/>
        </authorList>
    </citation>
    <scope>IDENTIFICATION</scope>
</reference>
<evidence type="ECO:0000256" key="5">
    <source>
        <dbReference type="ARBA" id="ARBA00023065"/>
    </source>
</evidence>
<feature type="transmembrane region" description="Helical" evidence="10">
    <location>
        <begin position="12"/>
        <end position="29"/>
    </location>
</feature>
<evidence type="ECO:0000256" key="1">
    <source>
        <dbReference type="ARBA" id="ARBA00004141"/>
    </source>
</evidence>
<dbReference type="KEGG" id="aten:116290713"/>
<dbReference type="InParanoid" id="A0A6P8HB29"/>
<accession>A0A6P8HB29</accession>
<evidence type="ECO:0000256" key="3">
    <source>
        <dbReference type="ARBA" id="ARBA00022692"/>
    </source>
</evidence>
<evidence type="ECO:0000313" key="13">
    <source>
        <dbReference type="RefSeq" id="XP_031553674.1"/>
    </source>
</evidence>
<dbReference type="PRINTS" id="PR01333">
    <property type="entry name" value="2POREKCHANEL"/>
</dbReference>
<dbReference type="GO" id="GO:0030322">
    <property type="term" value="P:stabilization of membrane potential"/>
    <property type="evidence" value="ECO:0007669"/>
    <property type="project" value="TreeGrafter"/>
</dbReference>
<keyword evidence="5 8" id="KW-0406">Ion transport</keyword>
<evidence type="ECO:0000256" key="4">
    <source>
        <dbReference type="ARBA" id="ARBA00022989"/>
    </source>
</evidence>
<dbReference type="OrthoDB" id="297496at2759"/>
<comment type="subcellular location">
    <subcellularLocation>
        <location evidence="1">Membrane</location>
        <topology evidence="1">Multi-pass membrane protein</topology>
    </subcellularLocation>
</comment>
<evidence type="ECO:0000256" key="8">
    <source>
        <dbReference type="RuleBase" id="RU003857"/>
    </source>
</evidence>
<dbReference type="GO" id="GO:0015271">
    <property type="term" value="F:outward rectifier potassium channel activity"/>
    <property type="evidence" value="ECO:0007669"/>
    <property type="project" value="TreeGrafter"/>
</dbReference>
<protein>
    <submittedName>
        <fullName evidence="13">Potassium channel subfamily K member 15-like</fullName>
    </submittedName>
</protein>
<keyword evidence="9" id="KW-0175">Coiled coil</keyword>
<organism evidence="12 13">
    <name type="scientific">Actinia tenebrosa</name>
    <name type="common">Australian red waratah sea anemone</name>
    <dbReference type="NCBI Taxonomy" id="6105"/>
    <lineage>
        <taxon>Eukaryota</taxon>
        <taxon>Metazoa</taxon>
        <taxon>Cnidaria</taxon>
        <taxon>Anthozoa</taxon>
        <taxon>Hexacorallia</taxon>
        <taxon>Actiniaria</taxon>
        <taxon>Actiniidae</taxon>
        <taxon>Actinia</taxon>
    </lineage>
</organism>
<evidence type="ECO:0000256" key="9">
    <source>
        <dbReference type="SAM" id="Coils"/>
    </source>
</evidence>
<evidence type="ECO:0000256" key="10">
    <source>
        <dbReference type="SAM" id="Phobius"/>
    </source>
</evidence>
<feature type="transmembrane region" description="Helical" evidence="10">
    <location>
        <begin position="113"/>
        <end position="140"/>
    </location>
</feature>
<feature type="coiled-coil region" evidence="9">
    <location>
        <begin position="30"/>
        <end position="57"/>
    </location>
</feature>
<dbReference type="RefSeq" id="XP_031553674.1">
    <property type="nucleotide sequence ID" value="XM_031697814.1"/>
</dbReference>
<name>A0A6P8HB29_ACTTE</name>
<evidence type="ECO:0000256" key="6">
    <source>
        <dbReference type="ARBA" id="ARBA00023136"/>
    </source>
</evidence>
<feature type="domain" description="Potassium channel" evidence="11">
    <location>
        <begin position="167"/>
        <end position="241"/>
    </location>
</feature>
<keyword evidence="3 8" id="KW-0812">Transmembrane</keyword>
<feature type="transmembrane region" description="Helical" evidence="10">
    <location>
        <begin position="188"/>
        <end position="207"/>
    </location>
</feature>
<evidence type="ECO:0000256" key="7">
    <source>
        <dbReference type="ARBA" id="ARBA00023303"/>
    </source>
</evidence>
<evidence type="ECO:0000256" key="2">
    <source>
        <dbReference type="ARBA" id="ARBA00022448"/>
    </source>
</evidence>
<dbReference type="PANTHER" id="PTHR11003">
    <property type="entry name" value="POTASSIUM CHANNEL, SUBFAMILY K"/>
    <property type="match status" value="1"/>
</dbReference>
<keyword evidence="7 8" id="KW-0407">Ion channel</keyword>
<dbReference type="Gene3D" id="1.10.287.70">
    <property type="match status" value="1"/>
</dbReference>
<dbReference type="SUPFAM" id="SSF81324">
    <property type="entry name" value="Voltage-gated potassium channels"/>
    <property type="match status" value="2"/>
</dbReference>
<dbReference type="InterPro" id="IPR013099">
    <property type="entry name" value="K_chnl_dom"/>
</dbReference>
<dbReference type="GeneID" id="116290713"/>
<keyword evidence="12" id="KW-1185">Reference proteome</keyword>
<feature type="transmembrane region" description="Helical" evidence="10">
    <location>
        <begin position="161"/>
        <end position="182"/>
    </location>
</feature>
<keyword evidence="4 10" id="KW-1133">Transmembrane helix</keyword>
<dbReference type="GO" id="GO:0005886">
    <property type="term" value="C:plasma membrane"/>
    <property type="evidence" value="ECO:0007669"/>
    <property type="project" value="TreeGrafter"/>
</dbReference>
<dbReference type="Proteomes" id="UP000515163">
    <property type="component" value="Unplaced"/>
</dbReference>
<dbReference type="AlphaFoldDB" id="A0A6P8HB29"/>
<proteinExistence type="inferred from homology"/>
<evidence type="ECO:0000313" key="12">
    <source>
        <dbReference type="Proteomes" id="UP000515163"/>
    </source>
</evidence>
<keyword evidence="2 8" id="KW-0813">Transport</keyword>
<feature type="transmembrane region" description="Helical" evidence="10">
    <location>
        <begin position="82"/>
        <end position="101"/>
    </location>
</feature>
<evidence type="ECO:0000259" key="11">
    <source>
        <dbReference type="Pfam" id="PF07885"/>
    </source>
</evidence>
<dbReference type="GO" id="GO:0022841">
    <property type="term" value="F:potassium ion leak channel activity"/>
    <property type="evidence" value="ECO:0007669"/>
    <property type="project" value="TreeGrafter"/>
</dbReference>
<sequence length="307" mass="35015">MNPIYKKCLFRMFLFFGYGLIGSWLFNLIEEREEAYADIANRLLDELKEEMKNKYKMTNSTDFDKFVEKANKASQLMSKMDWTFLNGCGFTFAAITTIGYGDISPRTPLGQGLSIPFCLVGITITMLAFKTAGEVVLIGLKTITVLFEKKILRREYAKRKLLKCLFVIIFWMTFLICLLAMAETYIDGWTFLEGFYCWFITFTTIGFGDYIPFRDYRLEKKGESKWILVATGLVFTIPFVTGLCLVSSFLNLLVDSSDKIKVHFHKVTSFAVCSSNCSNTNEASLSSKEVSSNDINLKPISCRRCSV</sequence>